<dbReference type="GO" id="GO:0004081">
    <property type="term" value="F:bis(5'-nucleosyl)-tetraphosphatase (asymmetrical) activity"/>
    <property type="evidence" value="ECO:0007669"/>
    <property type="project" value="TreeGrafter"/>
</dbReference>
<accession>A0A4V2YQL8</accession>
<comment type="caution">
    <text evidence="3">The sequence shown here is derived from an EMBL/GenBank/DDBJ whole genome shotgun (WGS) entry which is preliminary data.</text>
</comment>
<dbReference type="PROSITE" id="PS00893">
    <property type="entry name" value="NUDIX_BOX"/>
    <property type="match status" value="1"/>
</dbReference>
<gene>
    <name evidence="3" type="ORF">E1293_43970</name>
</gene>
<dbReference type="AlphaFoldDB" id="A0A4V2YQL8"/>
<dbReference type="SUPFAM" id="SSF55811">
    <property type="entry name" value="Nudix"/>
    <property type="match status" value="1"/>
</dbReference>
<dbReference type="PROSITE" id="PS51462">
    <property type="entry name" value="NUDIX"/>
    <property type="match status" value="1"/>
</dbReference>
<keyword evidence="4" id="KW-1185">Reference proteome</keyword>
<dbReference type="EMBL" id="SMKY01000440">
    <property type="protein sequence ID" value="TDD62597.1"/>
    <property type="molecule type" value="Genomic_DNA"/>
</dbReference>
<proteinExistence type="predicted"/>
<dbReference type="OrthoDB" id="9764897at2"/>
<evidence type="ECO:0000313" key="4">
    <source>
        <dbReference type="Proteomes" id="UP000295578"/>
    </source>
</evidence>
<dbReference type="InterPro" id="IPR051325">
    <property type="entry name" value="Nudix_hydrolase_domain"/>
</dbReference>
<organism evidence="3 4">
    <name type="scientific">Actinomadura darangshiensis</name>
    <dbReference type="NCBI Taxonomy" id="705336"/>
    <lineage>
        <taxon>Bacteria</taxon>
        <taxon>Bacillati</taxon>
        <taxon>Actinomycetota</taxon>
        <taxon>Actinomycetes</taxon>
        <taxon>Streptosporangiales</taxon>
        <taxon>Thermomonosporaceae</taxon>
        <taxon>Actinomadura</taxon>
    </lineage>
</organism>
<dbReference type="PANTHER" id="PTHR21340">
    <property type="entry name" value="DIADENOSINE 5,5-P1,P4-TETRAPHOSPHATE PYROPHOSPHOHYDROLASE MUTT"/>
    <property type="match status" value="1"/>
</dbReference>
<dbReference type="RefSeq" id="WP_132205615.1">
    <property type="nucleotide sequence ID" value="NZ_SMKY01000440.1"/>
</dbReference>
<keyword evidence="1" id="KW-0378">Hydrolase</keyword>
<dbReference type="GO" id="GO:0006167">
    <property type="term" value="P:AMP biosynthetic process"/>
    <property type="evidence" value="ECO:0007669"/>
    <property type="project" value="TreeGrafter"/>
</dbReference>
<dbReference type="Proteomes" id="UP000295578">
    <property type="component" value="Unassembled WGS sequence"/>
</dbReference>
<dbReference type="InterPro" id="IPR020084">
    <property type="entry name" value="NUDIX_hydrolase_CS"/>
</dbReference>
<evidence type="ECO:0000256" key="1">
    <source>
        <dbReference type="ARBA" id="ARBA00022801"/>
    </source>
</evidence>
<dbReference type="InterPro" id="IPR015797">
    <property type="entry name" value="NUDIX_hydrolase-like_dom_sf"/>
</dbReference>
<evidence type="ECO:0000259" key="2">
    <source>
        <dbReference type="PROSITE" id="PS51462"/>
    </source>
</evidence>
<dbReference type="InterPro" id="IPR000086">
    <property type="entry name" value="NUDIX_hydrolase_dom"/>
</dbReference>
<dbReference type="Pfam" id="PF00293">
    <property type="entry name" value="NUDIX"/>
    <property type="match status" value="1"/>
</dbReference>
<protein>
    <submittedName>
        <fullName evidence="3">NUDIX domain-containing protein</fullName>
    </submittedName>
</protein>
<dbReference type="PANTHER" id="PTHR21340:SF0">
    <property type="entry name" value="BIS(5'-NUCLEOSYL)-TETRAPHOSPHATASE [ASYMMETRICAL]"/>
    <property type="match status" value="1"/>
</dbReference>
<dbReference type="Gene3D" id="3.90.79.10">
    <property type="entry name" value="Nucleoside Triphosphate Pyrophosphohydrolase"/>
    <property type="match status" value="1"/>
</dbReference>
<dbReference type="GO" id="GO:0006754">
    <property type="term" value="P:ATP biosynthetic process"/>
    <property type="evidence" value="ECO:0007669"/>
    <property type="project" value="TreeGrafter"/>
</dbReference>
<feature type="domain" description="Nudix hydrolase" evidence="2">
    <location>
        <begin position="53"/>
        <end position="187"/>
    </location>
</feature>
<evidence type="ECO:0000313" key="3">
    <source>
        <dbReference type="EMBL" id="TDD62597.1"/>
    </source>
</evidence>
<reference evidence="3 4" key="1">
    <citation type="submission" date="2019-03" db="EMBL/GenBank/DDBJ databases">
        <title>Draft genome sequences of novel Actinobacteria.</title>
        <authorList>
            <person name="Sahin N."/>
            <person name="Ay H."/>
            <person name="Saygin H."/>
        </authorList>
    </citation>
    <scope>NUCLEOTIDE SEQUENCE [LARGE SCALE GENOMIC DNA]</scope>
    <source>
        <strain evidence="3 4">DSM 45941</strain>
    </source>
</reference>
<sequence>MSSVVEGPRAVVWDLVAAVTPFDEREAADRRWMLDWIESDAPLFRTEKPATPPEHLAVYAALVDEDSHSVMLVDHVKAKAWLMPGGHVDPDEDPRQTIVRELDEELRIAPSFHPLTGSAPLFLTVTQTRGAHSHTDVTLWFVFQADRRTPITPDPAEFSAVRWFELDRETGWAAEQFDPQMARFVAKLSQTLDRVTAGS</sequence>
<name>A0A4V2YQL8_9ACTN</name>